<feature type="region of interest" description="Disordered" evidence="1">
    <location>
        <begin position="151"/>
        <end position="183"/>
    </location>
</feature>
<evidence type="ECO:0000313" key="2">
    <source>
        <dbReference type="EMBL" id="KKN63146.1"/>
    </source>
</evidence>
<organism evidence="2">
    <name type="scientific">marine sediment metagenome</name>
    <dbReference type="NCBI Taxonomy" id="412755"/>
    <lineage>
        <taxon>unclassified sequences</taxon>
        <taxon>metagenomes</taxon>
        <taxon>ecological metagenomes</taxon>
    </lineage>
</organism>
<evidence type="ECO:0000256" key="1">
    <source>
        <dbReference type="SAM" id="MobiDB-lite"/>
    </source>
</evidence>
<dbReference type="AlphaFoldDB" id="A0A0F9UPN8"/>
<proteinExistence type="predicted"/>
<name>A0A0F9UPN8_9ZZZZ</name>
<sequence>MTRKTDIEFNATKGFVRQYPIARLAKTPETGLLLHRFRSMALFCKVKLWTRKEVLDEKTGEQLINEETGKPVFEEKYIIKPVLYNQLWKLISIKTLAVHSAERGVLKDAARTWGTTQSIAAMGADTRDRGLGLTEDEIIEKEDNKSLMKELEEQIKETTDEQQGFLKKETTKTSVDSKSPGTK</sequence>
<dbReference type="EMBL" id="LAZR01000599">
    <property type="protein sequence ID" value="KKN63146.1"/>
    <property type="molecule type" value="Genomic_DNA"/>
</dbReference>
<comment type="caution">
    <text evidence="2">The sequence shown here is derived from an EMBL/GenBank/DDBJ whole genome shotgun (WGS) entry which is preliminary data.</text>
</comment>
<accession>A0A0F9UPN8</accession>
<gene>
    <name evidence="2" type="ORF">LCGC14_0504790</name>
</gene>
<reference evidence="2" key="1">
    <citation type="journal article" date="2015" name="Nature">
        <title>Complex archaea that bridge the gap between prokaryotes and eukaryotes.</title>
        <authorList>
            <person name="Spang A."/>
            <person name="Saw J.H."/>
            <person name="Jorgensen S.L."/>
            <person name="Zaremba-Niedzwiedzka K."/>
            <person name="Martijn J."/>
            <person name="Lind A.E."/>
            <person name="van Eijk R."/>
            <person name="Schleper C."/>
            <person name="Guy L."/>
            <person name="Ettema T.J."/>
        </authorList>
    </citation>
    <scope>NUCLEOTIDE SEQUENCE</scope>
</reference>
<feature type="compositionally biased region" description="Polar residues" evidence="1">
    <location>
        <begin position="172"/>
        <end position="183"/>
    </location>
</feature>
<protein>
    <submittedName>
        <fullName evidence="2">Uncharacterized protein</fullName>
    </submittedName>
</protein>